<gene>
    <name evidence="1" type="ORF">F4821DRAFT_247073</name>
</gene>
<keyword evidence="2" id="KW-1185">Reference proteome</keyword>
<organism evidence="1 2">
    <name type="scientific">Hypoxylon rubiginosum</name>
    <dbReference type="NCBI Taxonomy" id="110542"/>
    <lineage>
        <taxon>Eukaryota</taxon>
        <taxon>Fungi</taxon>
        <taxon>Dikarya</taxon>
        <taxon>Ascomycota</taxon>
        <taxon>Pezizomycotina</taxon>
        <taxon>Sordariomycetes</taxon>
        <taxon>Xylariomycetidae</taxon>
        <taxon>Xylariales</taxon>
        <taxon>Hypoxylaceae</taxon>
        <taxon>Hypoxylon</taxon>
    </lineage>
</organism>
<sequence length="164" mass="17803">MNLHFLIIVSILALRSNAGGGYAANCNNISLVDTNGHTGLRAQCASTTGTDPQCSILDLNACYTYDNHDITPHEQGNFNNRCRLPTVHLDGTTIRSYCGTKFPKHVDTNELVVNDNGTLKCFETVAITPPDCASQPQLGRGSRRLPPITAILFLSIAFILGIRM</sequence>
<comment type="caution">
    <text evidence="1">The sequence shown here is derived from an EMBL/GenBank/DDBJ whole genome shotgun (WGS) entry which is preliminary data.</text>
</comment>
<proteinExistence type="predicted"/>
<evidence type="ECO:0000313" key="1">
    <source>
        <dbReference type="EMBL" id="KAI6082409.1"/>
    </source>
</evidence>
<evidence type="ECO:0000313" key="2">
    <source>
        <dbReference type="Proteomes" id="UP001497680"/>
    </source>
</evidence>
<dbReference type="EMBL" id="MU394371">
    <property type="protein sequence ID" value="KAI6082409.1"/>
    <property type="molecule type" value="Genomic_DNA"/>
</dbReference>
<dbReference type="Proteomes" id="UP001497680">
    <property type="component" value="Unassembled WGS sequence"/>
</dbReference>
<name>A0ACC0CPS7_9PEZI</name>
<protein>
    <submittedName>
        <fullName evidence="1">Uncharacterized protein</fullName>
    </submittedName>
</protein>
<accession>A0ACC0CPS7</accession>
<reference evidence="1 2" key="1">
    <citation type="journal article" date="2022" name="New Phytol.">
        <title>Ecological generalism drives hyperdiversity of secondary metabolite gene clusters in xylarialean endophytes.</title>
        <authorList>
            <person name="Franco M.E.E."/>
            <person name="Wisecaver J.H."/>
            <person name="Arnold A.E."/>
            <person name="Ju Y.M."/>
            <person name="Slot J.C."/>
            <person name="Ahrendt S."/>
            <person name="Moore L.P."/>
            <person name="Eastman K.E."/>
            <person name="Scott K."/>
            <person name="Konkel Z."/>
            <person name="Mondo S.J."/>
            <person name="Kuo A."/>
            <person name="Hayes R.D."/>
            <person name="Haridas S."/>
            <person name="Andreopoulos B."/>
            <person name="Riley R."/>
            <person name="LaButti K."/>
            <person name="Pangilinan J."/>
            <person name="Lipzen A."/>
            <person name="Amirebrahimi M."/>
            <person name="Yan J."/>
            <person name="Adam C."/>
            <person name="Keymanesh K."/>
            <person name="Ng V."/>
            <person name="Louie K."/>
            <person name="Northen T."/>
            <person name="Drula E."/>
            <person name="Henrissat B."/>
            <person name="Hsieh H.M."/>
            <person name="Youens-Clark K."/>
            <person name="Lutzoni F."/>
            <person name="Miadlikowska J."/>
            <person name="Eastwood D.C."/>
            <person name="Hamelin R.C."/>
            <person name="Grigoriev I.V."/>
            <person name="U'Ren J.M."/>
        </authorList>
    </citation>
    <scope>NUCLEOTIDE SEQUENCE [LARGE SCALE GENOMIC DNA]</scope>
    <source>
        <strain evidence="1 2">ER1909</strain>
    </source>
</reference>